<organism evidence="1 2">
    <name type="scientific">Chara braunii</name>
    <name type="common">Braun's stonewort</name>
    <dbReference type="NCBI Taxonomy" id="69332"/>
    <lineage>
        <taxon>Eukaryota</taxon>
        <taxon>Viridiplantae</taxon>
        <taxon>Streptophyta</taxon>
        <taxon>Charophyceae</taxon>
        <taxon>Charales</taxon>
        <taxon>Characeae</taxon>
        <taxon>Chara</taxon>
    </lineage>
</organism>
<comment type="caution">
    <text evidence="1">The sequence shown here is derived from an EMBL/GenBank/DDBJ whole genome shotgun (WGS) entry which is preliminary data.</text>
</comment>
<sequence>MPRSLRIFEEFFRARKIAKLTGSFVKGLIPYTFNVYFPDGKFEGARGFSVSSVGRPPSTVEPFMIDERKVTPELVVFWVMKRLYAQKLLP</sequence>
<dbReference type="InterPro" id="IPR021374">
    <property type="entry name" value="DUF2996"/>
</dbReference>
<dbReference type="STRING" id="69332.A0A388M9F8"/>
<dbReference type="PANTHER" id="PTHR36341">
    <property type="entry name" value="DUF2996 FAMILY PROTEIN"/>
    <property type="match status" value="1"/>
</dbReference>
<evidence type="ECO:0000313" key="2">
    <source>
        <dbReference type="Proteomes" id="UP000265515"/>
    </source>
</evidence>
<evidence type="ECO:0000313" key="1">
    <source>
        <dbReference type="EMBL" id="GBG91089.1"/>
    </source>
</evidence>
<accession>A0A388M9F8</accession>
<keyword evidence="2" id="KW-1185">Reference proteome</keyword>
<protein>
    <submittedName>
        <fullName evidence="1">Uncharacterized protein</fullName>
    </submittedName>
</protein>
<reference evidence="1 2" key="1">
    <citation type="journal article" date="2018" name="Cell">
        <title>The Chara Genome: Secondary Complexity and Implications for Plant Terrestrialization.</title>
        <authorList>
            <person name="Nishiyama T."/>
            <person name="Sakayama H."/>
            <person name="Vries J.D."/>
            <person name="Buschmann H."/>
            <person name="Saint-Marcoux D."/>
            <person name="Ullrich K.K."/>
            <person name="Haas F.B."/>
            <person name="Vanderstraeten L."/>
            <person name="Becker D."/>
            <person name="Lang D."/>
            <person name="Vosolsobe S."/>
            <person name="Rombauts S."/>
            <person name="Wilhelmsson P.K.I."/>
            <person name="Janitza P."/>
            <person name="Kern R."/>
            <person name="Heyl A."/>
            <person name="Rumpler F."/>
            <person name="Villalobos L.I.A.C."/>
            <person name="Clay J.M."/>
            <person name="Skokan R."/>
            <person name="Toyoda A."/>
            <person name="Suzuki Y."/>
            <person name="Kagoshima H."/>
            <person name="Schijlen E."/>
            <person name="Tajeshwar N."/>
            <person name="Catarino B."/>
            <person name="Hetherington A.J."/>
            <person name="Saltykova A."/>
            <person name="Bonnot C."/>
            <person name="Breuninger H."/>
            <person name="Symeonidi A."/>
            <person name="Radhakrishnan G.V."/>
            <person name="Van Nieuwerburgh F."/>
            <person name="Deforce D."/>
            <person name="Chang C."/>
            <person name="Karol K.G."/>
            <person name="Hedrich R."/>
            <person name="Ulvskov P."/>
            <person name="Glockner G."/>
            <person name="Delwiche C.F."/>
            <person name="Petrasek J."/>
            <person name="Van de Peer Y."/>
            <person name="Friml J."/>
            <person name="Beilby M."/>
            <person name="Dolan L."/>
            <person name="Kohara Y."/>
            <person name="Sugano S."/>
            <person name="Fujiyama A."/>
            <person name="Delaux P.-M."/>
            <person name="Quint M."/>
            <person name="TheiBen G."/>
            <person name="Hagemann M."/>
            <person name="Harholt J."/>
            <person name="Dunand C."/>
            <person name="Zachgo S."/>
            <person name="Langdale J."/>
            <person name="Maumus F."/>
            <person name="Straeten D.V.D."/>
            <person name="Gould S.B."/>
            <person name="Rensing S.A."/>
        </authorList>
    </citation>
    <scope>NUCLEOTIDE SEQUENCE [LARGE SCALE GENOMIC DNA]</scope>
    <source>
        <strain evidence="1 2">S276</strain>
    </source>
</reference>
<dbReference type="PANTHER" id="PTHR36341:SF3">
    <property type="entry name" value="DUF2996 FAMILY PROTEIN"/>
    <property type="match status" value="1"/>
</dbReference>
<dbReference type="EMBL" id="BFEA01000870">
    <property type="protein sequence ID" value="GBG91089.1"/>
    <property type="molecule type" value="Genomic_DNA"/>
</dbReference>
<gene>
    <name evidence="1" type="ORF">CBR_g51823</name>
</gene>
<dbReference type="Pfam" id="PF11210">
    <property type="entry name" value="DUF2996"/>
    <property type="match status" value="1"/>
</dbReference>
<dbReference type="Gramene" id="GBG91089">
    <property type="protein sequence ID" value="GBG91089"/>
    <property type="gene ID" value="CBR_g51823"/>
</dbReference>
<dbReference type="Proteomes" id="UP000265515">
    <property type="component" value="Unassembled WGS sequence"/>
</dbReference>
<dbReference type="AlphaFoldDB" id="A0A388M9F8"/>
<dbReference type="OMA" id="VEPFMID"/>
<name>A0A388M9F8_CHABU</name>
<proteinExistence type="predicted"/>
<dbReference type="OrthoDB" id="5873279at2759"/>